<dbReference type="PANTHER" id="PTHR33065:SF186">
    <property type="entry name" value="OS08G0134900 PROTEIN"/>
    <property type="match status" value="1"/>
</dbReference>
<keyword evidence="4" id="KW-1185">Reference proteome</keyword>
<feature type="domain" description="DUF6598" evidence="2">
    <location>
        <begin position="157"/>
        <end position="373"/>
    </location>
</feature>
<dbReference type="STRING" id="77586.A0A0D9X3V2"/>
<dbReference type="Pfam" id="PF20241">
    <property type="entry name" value="DUF6598"/>
    <property type="match status" value="1"/>
</dbReference>
<dbReference type="Proteomes" id="UP000032180">
    <property type="component" value="Chromosome 8"/>
</dbReference>
<feature type="region of interest" description="Disordered" evidence="1">
    <location>
        <begin position="31"/>
        <end position="73"/>
    </location>
</feature>
<evidence type="ECO:0000256" key="1">
    <source>
        <dbReference type="SAM" id="MobiDB-lite"/>
    </source>
</evidence>
<organism evidence="3 4">
    <name type="scientific">Leersia perrieri</name>
    <dbReference type="NCBI Taxonomy" id="77586"/>
    <lineage>
        <taxon>Eukaryota</taxon>
        <taxon>Viridiplantae</taxon>
        <taxon>Streptophyta</taxon>
        <taxon>Embryophyta</taxon>
        <taxon>Tracheophyta</taxon>
        <taxon>Spermatophyta</taxon>
        <taxon>Magnoliopsida</taxon>
        <taxon>Liliopsida</taxon>
        <taxon>Poales</taxon>
        <taxon>Poaceae</taxon>
        <taxon>BOP clade</taxon>
        <taxon>Oryzoideae</taxon>
        <taxon>Oryzeae</taxon>
        <taxon>Oryzinae</taxon>
        <taxon>Leersia</taxon>
    </lineage>
</organism>
<protein>
    <recommendedName>
        <fullName evidence="2">DUF6598 domain-containing protein</fullName>
    </recommendedName>
</protein>
<evidence type="ECO:0000259" key="2">
    <source>
        <dbReference type="Pfam" id="PF20241"/>
    </source>
</evidence>
<feature type="region of interest" description="Disordered" evidence="1">
    <location>
        <begin position="1"/>
        <end position="20"/>
    </location>
</feature>
<accession>A0A0D9X3V2</accession>
<dbReference type="EnsemblPlants" id="LPERR08G01500.1">
    <property type="protein sequence ID" value="LPERR08G01500.1"/>
    <property type="gene ID" value="LPERR08G01500"/>
</dbReference>
<name>A0A0D9X3V2_9ORYZ</name>
<dbReference type="eggNOG" id="ENOG502R3GW">
    <property type="taxonomic scope" value="Eukaryota"/>
</dbReference>
<sequence length="397" mass="44790">MPSNQMADEGSEDGVGSAAGEGLIAAIKRKRDLIEDEDSSSSSSANRSVDMEEKSDYCSAGAEEVTRSEMEEDVDEQHIMQILKEAEPTWAEKALRVLNIVRRHQISEYDPKEDDIVYTRYCGHNIALFDLDKESTIGPGPPIHSLTSSQYWWLDDSVNVIAIKVAESDVGYPIRIYGTVIARDHQDFRCVTRNILKKLIHRRITLTGPYRALASKDSMTFEFNLKILDDGDVGKDFSKDKLMTLDLTSWLSTIELVYTPVQFAVEASLAVNILEGLSDFTGKVIAWTTGNKDNEIVLHDSRVADSPAKLGENGSVELTRHMVAVPLDEELVLNIVLFSGDHEYEYFEFVLGHHDEEVTFSCKQGCYEVQVKVIWTAVLRRHKHKMWESIGRCRLLL</sequence>
<reference evidence="3 4" key="1">
    <citation type="submission" date="2012-08" db="EMBL/GenBank/DDBJ databases">
        <title>Oryza genome evolution.</title>
        <authorList>
            <person name="Wing R.A."/>
        </authorList>
    </citation>
    <scope>NUCLEOTIDE SEQUENCE</scope>
</reference>
<reference evidence="4" key="2">
    <citation type="submission" date="2013-12" db="EMBL/GenBank/DDBJ databases">
        <authorList>
            <person name="Yu Y."/>
            <person name="Lee S."/>
            <person name="de Baynast K."/>
            <person name="Wissotski M."/>
            <person name="Liu L."/>
            <person name="Talag J."/>
            <person name="Goicoechea J."/>
            <person name="Angelova A."/>
            <person name="Jetty R."/>
            <person name="Kudrna D."/>
            <person name="Golser W."/>
            <person name="Rivera L."/>
            <person name="Zhang J."/>
            <person name="Wing R."/>
        </authorList>
    </citation>
    <scope>NUCLEOTIDE SEQUENCE</scope>
</reference>
<dbReference type="InterPro" id="IPR046533">
    <property type="entry name" value="DUF6598"/>
</dbReference>
<evidence type="ECO:0000313" key="3">
    <source>
        <dbReference type="EnsemblPlants" id="LPERR08G01500.1"/>
    </source>
</evidence>
<proteinExistence type="predicted"/>
<dbReference type="PANTHER" id="PTHR33065">
    <property type="entry name" value="OS07G0486400 PROTEIN"/>
    <property type="match status" value="1"/>
</dbReference>
<evidence type="ECO:0000313" key="4">
    <source>
        <dbReference type="Proteomes" id="UP000032180"/>
    </source>
</evidence>
<dbReference type="AlphaFoldDB" id="A0A0D9X3V2"/>
<dbReference type="Gramene" id="LPERR08G01500.1">
    <property type="protein sequence ID" value="LPERR08G01500.1"/>
    <property type="gene ID" value="LPERR08G01500"/>
</dbReference>
<reference evidence="3" key="3">
    <citation type="submission" date="2015-04" db="UniProtKB">
        <authorList>
            <consortium name="EnsemblPlants"/>
        </authorList>
    </citation>
    <scope>IDENTIFICATION</scope>
</reference>